<evidence type="ECO:0000256" key="4">
    <source>
        <dbReference type="ARBA" id="ARBA00022989"/>
    </source>
</evidence>
<dbReference type="KEGG" id="muo:115481018"/>
<keyword evidence="2" id="KW-1003">Cell membrane</keyword>
<keyword evidence="3 9" id="KW-0812">Transmembrane</keyword>
<dbReference type="GO" id="GO:0004930">
    <property type="term" value="F:G protein-coupled receptor activity"/>
    <property type="evidence" value="ECO:0007669"/>
    <property type="project" value="UniProtKB-KW"/>
</dbReference>
<evidence type="ECO:0000256" key="2">
    <source>
        <dbReference type="ARBA" id="ARBA00022475"/>
    </source>
</evidence>
<evidence type="ECO:0000313" key="13">
    <source>
        <dbReference type="RefSeq" id="XP_030075863.1"/>
    </source>
</evidence>
<dbReference type="InterPro" id="IPR017452">
    <property type="entry name" value="GPCR_Rhodpsn_7TM"/>
</dbReference>
<dbReference type="GO" id="GO:0005886">
    <property type="term" value="C:plasma membrane"/>
    <property type="evidence" value="ECO:0007669"/>
    <property type="project" value="UniProtKB-SubCell"/>
</dbReference>
<evidence type="ECO:0000256" key="9">
    <source>
        <dbReference type="RuleBase" id="RU000688"/>
    </source>
</evidence>
<comment type="similarity">
    <text evidence="9">Belongs to the G-protein coupled receptor 1 family.</text>
</comment>
<dbReference type="InterPro" id="IPR052477">
    <property type="entry name" value="Orphan_GPCR1"/>
</dbReference>
<dbReference type="PROSITE" id="PS00237">
    <property type="entry name" value="G_PROTEIN_RECEP_F1_1"/>
    <property type="match status" value="1"/>
</dbReference>
<feature type="transmembrane region" description="Helical" evidence="10">
    <location>
        <begin position="239"/>
        <end position="259"/>
    </location>
</feature>
<evidence type="ECO:0000256" key="8">
    <source>
        <dbReference type="ARBA" id="ARBA00023224"/>
    </source>
</evidence>
<evidence type="ECO:0000259" key="11">
    <source>
        <dbReference type="PROSITE" id="PS50262"/>
    </source>
</evidence>
<keyword evidence="5 9" id="KW-0297">G-protein coupled receptor</keyword>
<dbReference type="PANTHER" id="PTHR46272:SF4">
    <property type="entry name" value="G-PROTEIN COUPLED RECEPTORS FAMILY 1 PROFILE DOMAIN-CONTAINING PROTEIN"/>
    <property type="match status" value="1"/>
</dbReference>
<dbReference type="PRINTS" id="PR00237">
    <property type="entry name" value="GPCRRHODOPSN"/>
</dbReference>
<dbReference type="GeneID" id="115481018"/>
<accession>A0A6P7ZDM3</accession>
<dbReference type="InParanoid" id="A0A6P7ZDM3"/>
<comment type="subcellular location">
    <subcellularLocation>
        <location evidence="1">Cell membrane</location>
        <topology evidence="1">Multi-pass membrane protein</topology>
    </subcellularLocation>
</comment>
<keyword evidence="6 10" id="KW-0472">Membrane</keyword>
<feature type="transmembrane region" description="Helical" evidence="10">
    <location>
        <begin position="46"/>
        <end position="67"/>
    </location>
</feature>
<dbReference type="AlphaFoldDB" id="A0A6P7ZDM3"/>
<dbReference type="InterPro" id="IPR000276">
    <property type="entry name" value="GPCR_Rhodpsn"/>
</dbReference>
<protein>
    <submittedName>
        <fullName evidence="13">Probable G-protein coupled receptor 139</fullName>
    </submittedName>
</protein>
<feature type="domain" description="G-protein coupled receptors family 1 profile" evidence="11">
    <location>
        <begin position="25"/>
        <end position="297"/>
    </location>
</feature>
<name>A0A6P7ZDM3_9AMPH</name>
<dbReference type="PROSITE" id="PS50262">
    <property type="entry name" value="G_PROTEIN_RECEP_F1_2"/>
    <property type="match status" value="1"/>
</dbReference>
<evidence type="ECO:0000256" key="6">
    <source>
        <dbReference type="ARBA" id="ARBA00023136"/>
    </source>
</evidence>
<organism evidence="12 13">
    <name type="scientific">Microcaecilia unicolor</name>
    <dbReference type="NCBI Taxonomy" id="1415580"/>
    <lineage>
        <taxon>Eukaryota</taxon>
        <taxon>Metazoa</taxon>
        <taxon>Chordata</taxon>
        <taxon>Craniata</taxon>
        <taxon>Vertebrata</taxon>
        <taxon>Euteleostomi</taxon>
        <taxon>Amphibia</taxon>
        <taxon>Gymnophiona</taxon>
        <taxon>Siphonopidae</taxon>
        <taxon>Microcaecilia</taxon>
    </lineage>
</organism>
<dbReference type="PANTHER" id="PTHR46272">
    <property type="entry name" value="G_PROTEIN_RECEP_F1_2 DOMAIN-CONTAINING PROTEIN"/>
    <property type="match status" value="1"/>
</dbReference>
<evidence type="ECO:0000256" key="10">
    <source>
        <dbReference type="SAM" id="Phobius"/>
    </source>
</evidence>
<evidence type="ECO:0000256" key="5">
    <source>
        <dbReference type="ARBA" id="ARBA00023040"/>
    </source>
</evidence>
<feature type="transmembrane region" description="Helical" evidence="10">
    <location>
        <begin position="127"/>
        <end position="149"/>
    </location>
</feature>
<reference evidence="12" key="1">
    <citation type="submission" date="2024-06" db="UniProtKB">
        <authorList>
            <consortium name="RefSeq"/>
        </authorList>
    </citation>
    <scope>NUCLEOTIDE SEQUENCE [LARGE SCALE GENOMIC DNA]</scope>
</reference>
<reference evidence="13" key="2">
    <citation type="submission" date="2025-08" db="UniProtKB">
        <authorList>
            <consortium name="RefSeq"/>
        </authorList>
    </citation>
    <scope>IDENTIFICATION</scope>
</reference>
<feature type="transmembrane region" description="Helical" evidence="10">
    <location>
        <begin position="13"/>
        <end position="34"/>
    </location>
</feature>
<proteinExistence type="inferred from homology"/>
<keyword evidence="4 10" id="KW-1133">Transmembrane helix</keyword>
<dbReference type="OrthoDB" id="10040416at2759"/>
<dbReference type="Proteomes" id="UP000515156">
    <property type="component" value="Chromosome 11"/>
</dbReference>
<evidence type="ECO:0000313" key="12">
    <source>
        <dbReference type="Proteomes" id="UP000515156"/>
    </source>
</evidence>
<dbReference type="RefSeq" id="XP_030075863.1">
    <property type="nucleotide sequence ID" value="XM_030220003.1"/>
</dbReference>
<gene>
    <name evidence="13" type="primary">LOC115481018</name>
</gene>
<feature type="transmembrane region" description="Helical" evidence="10">
    <location>
        <begin position="87"/>
        <end position="107"/>
    </location>
</feature>
<feature type="transmembrane region" description="Helical" evidence="10">
    <location>
        <begin position="188"/>
        <end position="210"/>
    </location>
</feature>
<dbReference type="Gene3D" id="1.20.1070.10">
    <property type="entry name" value="Rhodopsin 7-helix transmembrane proteins"/>
    <property type="match status" value="1"/>
</dbReference>
<evidence type="ECO:0000256" key="1">
    <source>
        <dbReference type="ARBA" id="ARBA00004651"/>
    </source>
</evidence>
<dbReference type="Pfam" id="PF00001">
    <property type="entry name" value="7tm_1"/>
    <property type="match status" value="1"/>
</dbReference>
<keyword evidence="12" id="KW-1185">Reference proteome</keyword>
<sequence length="351" mass="39471">MGELSAFEDLMKVYYTALGLIGIPANLFAAYVVLKKPCALSKTTTIYLVALAISDTTCLLWACFFNLTRLFQPSGNLWLYKPWCDLAMVLEHGTILCSTWIIVAFTIERYVVLFCKHNKQILAQPKVAVAAIIGVLLLSYLAPVVVFLLDTNMHWIESLHREPSGDAFNLWRERCFFSNSTYLSTVAWIHPFIYGGLPFFLIILFSSLIAHQLQWKMRVQADQVSHTFRVTRAKARKSVGLLLTVSFTTVCLGLPRFVVECIPYNTAEPDNVPTPSVVADVTVMLEWLNSGLDFCLYCLACSAFRKECASLLRCRGFPLQPARVTIVKLVPLHHHSIPVTVDATRPEADFP</sequence>
<keyword evidence="7 9" id="KW-0675">Receptor</keyword>
<dbReference type="SUPFAM" id="SSF81321">
    <property type="entry name" value="Family A G protein-coupled receptor-like"/>
    <property type="match status" value="1"/>
</dbReference>
<keyword evidence="8 9" id="KW-0807">Transducer</keyword>
<evidence type="ECO:0000256" key="7">
    <source>
        <dbReference type="ARBA" id="ARBA00023170"/>
    </source>
</evidence>
<evidence type="ECO:0000256" key="3">
    <source>
        <dbReference type="ARBA" id="ARBA00022692"/>
    </source>
</evidence>